<dbReference type="OMA" id="FFESTIY"/>
<reference evidence="1" key="1">
    <citation type="submission" date="2022-12" db="EMBL/GenBank/DDBJ databases">
        <title>Genome assemblies of Blomia tropicalis.</title>
        <authorList>
            <person name="Cui Y."/>
        </authorList>
    </citation>
    <scope>NUCLEOTIDE SEQUENCE</scope>
    <source>
        <tissue evidence="1">Adult mites</tissue>
    </source>
</reference>
<organism evidence="1 2">
    <name type="scientific">Blomia tropicalis</name>
    <name type="common">Mite</name>
    <dbReference type="NCBI Taxonomy" id="40697"/>
    <lineage>
        <taxon>Eukaryota</taxon>
        <taxon>Metazoa</taxon>
        <taxon>Ecdysozoa</taxon>
        <taxon>Arthropoda</taxon>
        <taxon>Chelicerata</taxon>
        <taxon>Arachnida</taxon>
        <taxon>Acari</taxon>
        <taxon>Acariformes</taxon>
        <taxon>Sarcoptiformes</taxon>
        <taxon>Astigmata</taxon>
        <taxon>Glycyphagoidea</taxon>
        <taxon>Echimyopodidae</taxon>
        <taxon>Blomia</taxon>
    </lineage>
</organism>
<sequence>MPNIIGFNGTKTPAKVHIPGLLSLSSSNKKRNLTKYLRNTRKTVINIELDYGFIRPESLSKFVVNVFQYLLYDKEVIPIPFQYYDRIYLSNSPLNDCWLKNKDLLTDMFTKLNGIFSYTRKLFFESTIYPKCIAMCFGDSIRLAKEIFILELSNLNWTINDNDNETTYKNGQMPLLSLNSLINKFYNKLLNEASEKSSSVLESKTKHKAINVFFAIEIDSKDTTKFEKFVSAQTDIDIQTHFEYLSHLGCTITKTTSFSIHHESAHFNSDFEIHTDGCAIEEIIEEVLIEEDENDLNKNLCENQLDGSVNSSSSTLDETKDDLYDLPEKKSNDLIWVQIGKPVRCINKLRK</sequence>
<evidence type="ECO:0000313" key="2">
    <source>
        <dbReference type="Proteomes" id="UP001142055"/>
    </source>
</evidence>
<name>A0A9Q0RSB8_BLOTA</name>
<dbReference type="Proteomes" id="UP001142055">
    <property type="component" value="Chromosome 1"/>
</dbReference>
<dbReference type="EMBL" id="JAPWDV010000001">
    <property type="protein sequence ID" value="KAJ6224036.1"/>
    <property type="molecule type" value="Genomic_DNA"/>
</dbReference>
<keyword evidence="2" id="KW-1185">Reference proteome</keyword>
<proteinExistence type="predicted"/>
<dbReference type="Gene3D" id="3.30.900.20">
    <property type="match status" value="1"/>
</dbReference>
<dbReference type="InterPro" id="IPR053729">
    <property type="entry name" value="MAD2L1BP_domain_sf"/>
</dbReference>
<comment type="caution">
    <text evidence="1">The sequence shown here is derived from an EMBL/GenBank/DDBJ whole genome shotgun (WGS) entry which is preliminary data.</text>
</comment>
<protein>
    <submittedName>
        <fullName evidence="1">Uncharacterized protein</fullName>
    </submittedName>
</protein>
<dbReference type="AlphaFoldDB" id="A0A9Q0RSB8"/>
<accession>A0A9Q0RSB8</accession>
<gene>
    <name evidence="1" type="ORF">RDWZM_002581</name>
</gene>
<evidence type="ECO:0000313" key="1">
    <source>
        <dbReference type="EMBL" id="KAJ6224036.1"/>
    </source>
</evidence>